<dbReference type="EMBL" id="VSRR010053746">
    <property type="protein sequence ID" value="MPC80338.1"/>
    <property type="molecule type" value="Genomic_DNA"/>
</dbReference>
<reference evidence="2 3" key="1">
    <citation type="submission" date="2019-05" db="EMBL/GenBank/DDBJ databases">
        <title>Another draft genome of Portunus trituberculatus and its Hox gene families provides insights of decapod evolution.</title>
        <authorList>
            <person name="Jeong J.-H."/>
            <person name="Song I."/>
            <person name="Kim S."/>
            <person name="Choi T."/>
            <person name="Kim D."/>
            <person name="Ryu S."/>
            <person name="Kim W."/>
        </authorList>
    </citation>
    <scope>NUCLEOTIDE SEQUENCE [LARGE SCALE GENOMIC DNA]</scope>
    <source>
        <tissue evidence="2">Muscle</tissue>
    </source>
</reference>
<feature type="compositionally biased region" description="Low complexity" evidence="1">
    <location>
        <begin position="50"/>
        <end position="59"/>
    </location>
</feature>
<sequence>MKGRYLSFLRVKFFKCRKGNCYAKQRESKRSRRNASESCLMPPERRRPSTRSPNSRTPSWPGDAEGCGEEDVEEKEEEEKEEEEEEEEEEEGGGEGGEGGGVTLRRKCRKVN</sequence>
<feature type="compositionally biased region" description="Acidic residues" evidence="1">
    <location>
        <begin position="66"/>
        <end position="93"/>
    </location>
</feature>
<organism evidence="2 3">
    <name type="scientific">Portunus trituberculatus</name>
    <name type="common">Swimming crab</name>
    <name type="synonym">Neptunus trituberculatus</name>
    <dbReference type="NCBI Taxonomy" id="210409"/>
    <lineage>
        <taxon>Eukaryota</taxon>
        <taxon>Metazoa</taxon>
        <taxon>Ecdysozoa</taxon>
        <taxon>Arthropoda</taxon>
        <taxon>Crustacea</taxon>
        <taxon>Multicrustacea</taxon>
        <taxon>Malacostraca</taxon>
        <taxon>Eumalacostraca</taxon>
        <taxon>Eucarida</taxon>
        <taxon>Decapoda</taxon>
        <taxon>Pleocyemata</taxon>
        <taxon>Brachyura</taxon>
        <taxon>Eubrachyura</taxon>
        <taxon>Portunoidea</taxon>
        <taxon>Portunidae</taxon>
        <taxon>Portuninae</taxon>
        <taxon>Portunus</taxon>
    </lineage>
</organism>
<gene>
    <name evidence="2" type="ORF">E2C01_074916</name>
</gene>
<evidence type="ECO:0000313" key="3">
    <source>
        <dbReference type="Proteomes" id="UP000324222"/>
    </source>
</evidence>
<accession>A0A5B7IHQ7</accession>
<feature type="region of interest" description="Disordered" evidence="1">
    <location>
        <begin position="23"/>
        <end position="112"/>
    </location>
</feature>
<dbReference type="Proteomes" id="UP000324222">
    <property type="component" value="Unassembled WGS sequence"/>
</dbReference>
<dbReference type="AlphaFoldDB" id="A0A5B7IHQ7"/>
<evidence type="ECO:0000313" key="2">
    <source>
        <dbReference type="EMBL" id="MPC80338.1"/>
    </source>
</evidence>
<name>A0A5B7IHQ7_PORTR</name>
<keyword evidence="3" id="KW-1185">Reference proteome</keyword>
<comment type="caution">
    <text evidence="2">The sequence shown here is derived from an EMBL/GenBank/DDBJ whole genome shotgun (WGS) entry which is preliminary data.</text>
</comment>
<proteinExistence type="predicted"/>
<evidence type="ECO:0000256" key="1">
    <source>
        <dbReference type="SAM" id="MobiDB-lite"/>
    </source>
</evidence>
<protein>
    <submittedName>
        <fullName evidence="2">Uncharacterized protein</fullName>
    </submittedName>
</protein>